<dbReference type="PANTHER" id="PTHR15827">
    <property type="entry name" value="CYCLIN-DEPENDENT KINASE 2-INTERACTING PROTEIN"/>
    <property type="match status" value="1"/>
</dbReference>
<name>A0A9Q0H7H9_9MAGN</name>
<organism evidence="2 3">
    <name type="scientific">Protea cynaroides</name>
    <dbReference type="NCBI Taxonomy" id="273540"/>
    <lineage>
        <taxon>Eukaryota</taxon>
        <taxon>Viridiplantae</taxon>
        <taxon>Streptophyta</taxon>
        <taxon>Embryophyta</taxon>
        <taxon>Tracheophyta</taxon>
        <taxon>Spermatophyta</taxon>
        <taxon>Magnoliopsida</taxon>
        <taxon>Proteales</taxon>
        <taxon>Proteaceae</taxon>
        <taxon>Protea</taxon>
    </lineage>
</organism>
<dbReference type="Proteomes" id="UP001141806">
    <property type="component" value="Unassembled WGS sequence"/>
</dbReference>
<protein>
    <submittedName>
        <fullName evidence="2">Uncharacterized protein</fullName>
    </submittedName>
</protein>
<accession>A0A9Q0H7H9</accession>
<dbReference type="PANTHER" id="PTHR15827:SF2">
    <property type="entry name" value="CYCLIN-DEPENDENT KINASE 2-INTERACTING PROTEIN"/>
    <property type="match status" value="1"/>
</dbReference>
<keyword evidence="3" id="KW-1185">Reference proteome</keyword>
<reference evidence="2" key="1">
    <citation type="journal article" date="2023" name="Plant J.">
        <title>The genome of the king protea, Protea cynaroides.</title>
        <authorList>
            <person name="Chang J."/>
            <person name="Duong T.A."/>
            <person name="Schoeman C."/>
            <person name="Ma X."/>
            <person name="Roodt D."/>
            <person name="Barker N."/>
            <person name="Li Z."/>
            <person name="Van de Peer Y."/>
            <person name="Mizrachi E."/>
        </authorList>
    </citation>
    <scope>NUCLEOTIDE SEQUENCE</scope>
    <source>
        <tissue evidence="2">Young leaves</tissue>
    </source>
</reference>
<evidence type="ECO:0000256" key="1">
    <source>
        <dbReference type="SAM" id="MobiDB-lite"/>
    </source>
</evidence>
<evidence type="ECO:0000313" key="3">
    <source>
        <dbReference type="Proteomes" id="UP001141806"/>
    </source>
</evidence>
<comment type="caution">
    <text evidence="2">The sequence shown here is derived from an EMBL/GenBank/DDBJ whole genome shotgun (WGS) entry which is preliminary data.</text>
</comment>
<dbReference type="AlphaFoldDB" id="A0A9Q0H7H9"/>
<feature type="region of interest" description="Disordered" evidence="1">
    <location>
        <begin position="1"/>
        <end position="29"/>
    </location>
</feature>
<dbReference type="EMBL" id="JAMYWD010000009">
    <property type="protein sequence ID" value="KAJ4960056.1"/>
    <property type="molecule type" value="Genomic_DNA"/>
</dbReference>
<dbReference type="OrthoDB" id="1913984at2759"/>
<sequence>MYTPEALVSITSPPPSSSSSSSSGLKESKLETTDCNLNSNIASPSLSPSVTRLWRPAAQRNLRNQFSKLLSYKQQWMSASSSGRSHATSLVNAYLSQRYMPAMDLGVISDMPDIRKRACYKLALQQGLNGRKLLSSYKDMVSVVSHMVNTCSSMRCFNKGPAGSPLVQFSSYSEDKNDSGDGAGIPIFTFWPIPYFENLGQELLQMFALELSLKRFLLVELLSLGCEEVSQQTDGLCWSNELYPGEFVDLTINNLYSKETCQPLPPRLKGLEFDDPSTVAVRSKQQPRQEILQVYLTAWLAEVNIDIYRVDEIFAMVGEEMHVSFS</sequence>
<gene>
    <name evidence="2" type="ORF">NE237_019966</name>
</gene>
<evidence type="ECO:0000313" key="2">
    <source>
        <dbReference type="EMBL" id="KAJ4960056.1"/>
    </source>
</evidence>
<proteinExistence type="predicted"/>